<dbReference type="RefSeq" id="WP_051744209.1">
    <property type="nucleotide sequence ID" value="NZ_CCDH010000002.1"/>
</dbReference>
<evidence type="ECO:0000313" key="2">
    <source>
        <dbReference type="EMBL" id="CDQ25073.1"/>
    </source>
</evidence>
<reference evidence="3" key="1">
    <citation type="submission" date="2014-03" db="EMBL/GenBank/DDBJ databases">
        <authorList>
            <person name="Urmite Genomes U."/>
        </authorList>
    </citation>
    <scope>NUCLEOTIDE SEQUENCE [LARGE SCALE GENOMIC DNA]</scope>
    <source>
        <strain evidence="3">HD-03</strain>
    </source>
</reference>
<reference evidence="2 3" key="2">
    <citation type="submission" date="2014-05" db="EMBL/GenBank/DDBJ databases">
        <title>Draft genome sequence of Halobacillus karajensis HK-03.</title>
        <authorList>
            <person name="Khelaifia S."/>
            <person name="Croce O."/>
            <person name="Lagier J.C."/>
            <person name="Raoult D."/>
        </authorList>
    </citation>
    <scope>NUCLEOTIDE SEQUENCE [LARGE SCALE GENOMIC DNA]</scope>
    <source>
        <strain evidence="2 3">HD-03</strain>
    </source>
</reference>
<name>A0A024P897_9BACI</name>
<dbReference type="InterPro" id="IPR025055">
    <property type="entry name" value="Ena_core"/>
</dbReference>
<keyword evidence="3" id="KW-1185">Reference proteome</keyword>
<dbReference type="Pfam" id="PF13157">
    <property type="entry name" value="Enas"/>
    <property type="match status" value="1"/>
</dbReference>
<comment type="caution">
    <text evidence="2">The sequence shown here is derived from an EMBL/GenBank/DDBJ whole genome shotgun (WGS) entry which is preliminary data.</text>
</comment>
<dbReference type="AlphaFoldDB" id="A0A024P897"/>
<sequence>MEDICLKAPQVFDWISKESNFQLCFKLSDCCMNTDRICNTFKVSWSTGAKRLWTNQSLNVINTGTITVSLSQGGGKLDVLLNGNHTFSVTQGEIRSQTFEDLQSLEVRCADEAGICRGEYHLSLHQKHAVPFTFKEDTLECYLVDSSGETLERDICYLECSEVHQRNGRLVEEFLMPDGETIELQRVVLRKEGWVAIKLQQNNEEVCKEILPFSFTEQFFLCAPEGTRIECEITSFSCIPVVHHKKSCCEICINVSLGQSIQSVLDTTFTVQENFCTPRSLEMNKRKGSCI</sequence>
<dbReference type="Proteomes" id="UP000028868">
    <property type="component" value="Unassembled WGS sequence"/>
</dbReference>
<dbReference type="EMBL" id="CCDI010000004">
    <property type="protein sequence ID" value="CDQ25073.1"/>
    <property type="molecule type" value="Genomic_DNA"/>
</dbReference>
<feature type="domain" description="Endospore appendages core" evidence="1">
    <location>
        <begin position="22"/>
        <end position="127"/>
    </location>
</feature>
<organism evidence="2 3">
    <name type="scientific">Halobacillus karajensis</name>
    <dbReference type="NCBI Taxonomy" id="195088"/>
    <lineage>
        <taxon>Bacteria</taxon>
        <taxon>Bacillati</taxon>
        <taxon>Bacillota</taxon>
        <taxon>Bacilli</taxon>
        <taxon>Bacillales</taxon>
        <taxon>Bacillaceae</taxon>
        <taxon>Halobacillus</taxon>
    </lineage>
</organism>
<protein>
    <recommendedName>
        <fullName evidence="1">Endospore appendages core domain-containing protein</fullName>
    </recommendedName>
</protein>
<evidence type="ECO:0000259" key="1">
    <source>
        <dbReference type="Pfam" id="PF13157"/>
    </source>
</evidence>
<proteinExistence type="predicted"/>
<accession>A0A024P897</accession>
<gene>
    <name evidence="2" type="ORF">BN983_03378</name>
</gene>
<evidence type="ECO:0000313" key="3">
    <source>
        <dbReference type="Proteomes" id="UP000028868"/>
    </source>
</evidence>